<feature type="compositionally biased region" description="Low complexity" evidence="7">
    <location>
        <begin position="500"/>
        <end position="523"/>
    </location>
</feature>
<evidence type="ECO:0000259" key="8">
    <source>
        <dbReference type="PROSITE" id="PS51722"/>
    </source>
</evidence>
<dbReference type="EMBL" id="CH981525">
    <property type="protein sequence ID" value="EDK43775.1"/>
    <property type="molecule type" value="Genomic_DNA"/>
</dbReference>
<dbReference type="eggNOG" id="KOG0468">
    <property type="taxonomic scope" value="Eukaryota"/>
</dbReference>
<dbReference type="Gene3D" id="3.90.1430.10">
    <property type="entry name" value="Yeast translation eEF2 (G' domain)"/>
    <property type="match status" value="1"/>
</dbReference>
<keyword evidence="6" id="KW-0539">Nucleus</keyword>
<dbReference type="SUPFAM" id="SSF54980">
    <property type="entry name" value="EF-G C-terminal domain-like"/>
    <property type="match status" value="2"/>
</dbReference>
<dbReference type="FunCoup" id="A5DX67">
    <property type="interactions" value="246"/>
</dbReference>
<organism evidence="9 10">
    <name type="scientific">Lodderomyces elongisporus (strain ATCC 11503 / CBS 2605 / JCM 1781 / NBRC 1676 / NRRL YB-4239)</name>
    <name type="common">Yeast</name>
    <name type="synonym">Saccharomyces elongisporus</name>
    <dbReference type="NCBI Taxonomy" id="379508"/>
    <lineage>
        <taxon>Eukaryota</taxon>
        <taxon>Fungi</taxon>
        <taxon>Dikarya</taxon>
        <taxon>Ascomycota</taxon>
        <taxon>Saccharomycotina</taxon>
        <taxon>Pichiomycetes</taxon>
        <taxon>Debaryomycetaceae</taxon>
        <taxon>Candida/Lodderomyces clade</taxon>
        <taxon>Lodderomyces</taxon>
    </lineage>
</organism>
<comment type="subcellular location">
    <subcellularLocation>
        <location evidence="1">Nucleus</location>
    </subcellularLocation>
</comment>
<proteinExistence type="predicted"/>
<dbReference type="GO" id="GO:0003924">
    <property type="term" value="F:GTPase activity"/>
    <property type="evidence" value="ECO:0007669"/>
    <property type="project" value="EnsemblFungi"/>
</dbReference>
<evidence type="ECO:0000256" key="4">
    <source>
        <dbReference type="ARBA" id="ARBA00023134"/>
    </source>
</evidence>
<evidence type="ECO:0000313" key="10">
    <source>
        <dbReference type="Proteomes" id="UP000001996"/>
    </source>
</evidence>
<dbReference type="OMA" id="YIFRPIR"/>
<keyword evidence="3" id="KW-0547">Nucleotide-binding</keyword>
<keyword evidence="10" id="KW-1185">Reference proteome</keyword>
<dbReference type="SUPFAM" id="SSF52540">
    <property type="entry name" value="P-loop containing nucleoside triphosphate hydrolases"/>
    <property type="match status" value="1"/>
</dbReference>
<dbReference type="PANTHER" id="PTHR42908:SF6">
    <property type="entry name" value="116 KDA U5 SMALL NUCLEAR RIBONUCLEOPROTEIN COMPONENT"/>
    <property type="match status" value="1"/>
</dbReference>
<dbReference type="OrthoDB" id="364892at2759"/>
<dbReference type="HOGENOM" id="CLU_002794_11_2_1"/>
<dbReference type="GO" id="GO:0000974">
    <property type="term" value="C:Prp19 complex"/>
    <property type="evidence" value="ECO:0007669"/>
    <property type="project" value="EnsemblFungi"/>
</dbReference>
<dbReference type="SMART" id="SM00838">
    <property type="entry name" value="EFG_C"/>
    <property type="match status" value="1"/>
</dbReference>
<dbReference type="Gene3D" id="3.40.50.300">
    <property type="entry name" value="P-loop containing nucleotide triphosphate hydrolases"/>
    <property type="match status" value="1"/>
</dbReference>
<name>A5DX67_LODEL</name>
<dbReference type="SUPFAM" id="SSF54211">
    <property type="entry name" value="Ribosomal protein S5 domain 2-like"/>
    <property type="match status" value="1"/>
</dbReference>
<dbReference type="InterPro" id="IPR014721">
    <property type="entry name" value="Ribsml_uS5_D2-typ_fold_subgr"/>
</dbReference>
<feature type="region of interest" description="Disordered" evidence="7">
    <location>
        <begin position="1"/>
        <end position="77"/>
    </location>
</feature>
<sequence>MDDEEIYDEFGNLIGDELDSDVENSRSSQEILGDEKEYPDAKTNGHQATQIVVAGEEEHEEQEEQEEKKKKKNNHDDDYDVVAGQEASFQSRALVKRRLSINDGEIIYVNPADATLDEQVIDPNIQKEMKTTIDEKELPQLTYSREFLIDTINNVPERIRNVAVVGSHQSGKTRFIDTFIKNTHILPQDLESTKREAKPLRYLDNYKLEIERETTIKTSAITLMLQDQRDRSFAITLVDTPGHIDFQDEVVAGLQLCDGAILVIDAVIGFTFRDKKLIDEIMKRDLPIIIVLNKIDNLILKLRLPPKDSYLKMYNILDDINAYVTESLKRFNYSQAIEFLPTLGNVIFASADYEISFSLQSFVALYAQTQPHILEDANFANFLWGEYFLDPETNRIVTDSQQGQLPRTFVSFILDMLYDITSNVIISEPSNKRLPKLLWDHFRVSLPKKEYKKELKDLLRVVFKAIFRNDTGFVDSVTSFILSPRNVTNSSLHVTDNHNNHNNNISKNGSGGSSSNNINSNGKPSSITGIIPKVVESPDGGTFLCLVRLIEEGLVEGYQIQVISGDTDLNELSRKVLTVQRLYIPGGRYNVPVSSIGPGSVVLVEGIDSSFKKGALIMKESSYTANQLMQYMFPNYNVNSVLKLGMEAVDERQTATLLASLRKADKAYLSLVVRVEETGEITVIAPGEFYMDCVLHDVRELFADEFQIRVSDPTTIFSETCTEMSFTSIPAKTSNDSFSISIIAEPVNDPDLSNAIESGVLHANLSRKEMATILKTQFGWDALAARSVWVFGPKDLIEPDILIDDTFQGETDKQQLMKLKESISSGFEWAIAEGPLMAETIRNTKFKILEAKFKLDDLASYTPAQIIPVIQRACYTGFLTAQPRLMEPVYRLDAICFYKNIRVVDELLKSRRGHIETRDPIEGTALHYIVGYIPVVDSFGFASDVKLYTYRNANTWLLFSHWSIVPGDPFDLVCELPRLKPAPVESLSRDFLLKTRHRKGLTGEPTLQKYIDSEIYDKLKERGLVA</sequence>
<dbReference type="AlphaFoldDB" id="A5DX67"/>
<dbReference type="GO" id="GO:0005829">
    <property type="term" value="C:cytosol"/>
    <property type="evidence" value="ECO:0007669"/>
    <property type="project" value="TreeGrafter"/>
</dbReference>
<dbReference type="Gene3D" id="2.40.30.10">
    <property type="entry name" value="Translation factors"/>
    <property type="match status" value="1"/>
</dbReference>
<keyword evidence="5" id="KW-0508">mRNA splicing</keyword>
<dbReference type="InterPro" id="IPR000640">
    <property type="entry name" value="EFG_V-like"/>
</dbReference>
<dbReference type="GO" id="GO:0071007">
    <property type="term" value="C:U2-type catalytic step 2 spliceosome"/>
    <property type="evidence" value="ECO:0007669"/>
    <property type="project" value="TreeGrafter"/>
</dbReference>
<keyword evidence="2" id="KW-0507">mRNA processing</keyword>
<dbReference type="FunFam" id="3.40.50.300:FF:000646">
    <property type="entry name" value="U5 small nuclear ribonucleoprotein component"/>
    <property type="match status" value="1"/>
</dbReference>
<evidence type="ECO:0000256" key="1">
    <source>
        <dbReference type="ARBA" id="ARBA00004123"/>
    </source>
</evidence>
<dbReference type="GO" id="GO:0000349">
    <property type="term" value="P:generation of catalytic spliceosome for first transesterification step"/>
    <property type="evidence" value="ECO:0007669"/>
    <property type="project" value="EnsemblFungi"/>
</dbReference>
<evidence type="ECO:0000256" key="2">
    <source>
        <dbReference type="ARBA" id="ARBA00022664"/>
    </source>
</evidence>
<reference evidence="9 10" key="1">
    <citation type="journal article" date="2009" name="Nature">
        <title>Evolution of pathogenicity and sexual reproduction in eight Candida genomes.</title>
        <authorList>
            <person name="Butler G."/>
            <person name="Rasmussen M.D."/>
            <person name="Lin M.F."/>
            <person name="Santos M.A."/>
            <person name="Sakthikumar S."/>
            <person name="Munro C.A."/>
            <person name="Rheinbay E."/>
            <person name="Grabherr M."/>
            <person name="Forche A."/>
            <person name="Reedy J.L."/>
            <person name="Agrafioti I."/>
            <person name="Arnaud M.B."/>
            <person name="Bates S."/>
            <person name="Brown A.J."/>
            <person name="Brunke S."/>
            <person name="Costanzo M.C."/>
            <person name="Fitzpatrick D.A."/>
            <person name="de Groot P.W."/>
            <person name="Harris D."/>
            <person name="Hoyer L.L."/>
            <person name="Hube B."/>
            <person name="Klis F.M."/>
            <person name="Kodira C."/>
            <person name="Lennard N."/>
            <person name="Logue M.E."/>
            <person name="Martin R."/>
            <person name="Neiman A.M."/>
            <person name="Nikolaou E."/>
            <person name="Quail M.A."/>
            <person name="Quinn J."/>
            <person name="Santos M.C."/>
            <person name="Schmitzberger F.F."/>
            <person name="Sherlock G."/>
            <person name="Shah P."/>
            <person name="Silverstein K.A."/>
            <person name="Skrzypek M.S."/>
            <person name="Soll D."/>
            <person name="Staggs R."/>
            <person name="Stansfield I."/>
            <person name="Stumpf M.P."/>
            <person name="Sudbery P.E."/>
            <person name="Srikantha T."/>
            <person name="Zeng Q."/>
            <person name="Berman J."/>
            <person name="Berriman M."/>
            <person name="Heitman J."/>
            <person name="Gow N.A."/>
            <person name="Lorenz M.C."/>
            <person name="Birren B.W."/>
            <person name="Kellis M."/>
            <person name="Cuomo C.A."/>
        </authorList>
    </citation>
    <scope>NUCLEOTIDE SEQUENCE [LARGE SCALE GENOMIC DNA]</scope>
    <source>
        <strain evidence="10">ATCC 11503 / BCRC 21390 / CBS 2605 / JCM 1781 / NBRC 1676 / NRRL YB-4239</strain>
    </source>
</reference>
<dbReference type="GeneID" id="5234068"/>
<evidence type="ECO:0000256" key="7">
    <source>
        <dbReference type="SAM" id="MobiDB-lite"/>
    </source>
</evidence>
<dbReference type="Pfam" id="PF03764">
    <property type="entry name" value="EFG_IV"/>
    <property type="match status" value="1"/>
</dbReference>
<gene>
    <name evidence="9" type="ORF">LELG_01954</name>
</gene>
<dbReference type="Proteomes" id="UP000001996">
    <property type="component" value="Unassembled WGS sequence"/>
</dbReference>
<dbReference type="Gene3D" id="3.30.70.240">
    <property type="match status" value="1"/>
</dbReference>
<accession>A5DX67</accession>
<dbReference type="Pfam" id="PF00679">
    <property type="entry name" value="EFG_C"/>
    <property type="match status" value="1"/>
</dbReference>
<dbReference type="InterPro" id="IPR005225">
    <property type="entry name" value="Small_GTP-bd"/>
</dbReference>
<dbReference type="InterPro" id="IPR020568">
    <property type="entry name" value="Ribosomal_Su5_D2-typ_SF"/>
</dbReference>
<dbReference type="GO" id="GO:0030623">
    <property type="term" value="F:U5 snRNA binding"/>
    <property type="evidence" value="ECO:0007669"/>
    <property type="project" value="EnsemblFungi"/>
</dbReference>
<feature type="compositionally biased region" description="Acidic residues" evidence="7">
    <location>
        <begin position="55"/>
        <end position="65"/>
    </location>
</feature>
<dbReference type="InterPro" id="IPR000795">
    <property type="entry name" value="T_Tr_GTP-bd_dom"/>
</dbReference>
<dbReference type="PROSITE" id="PS51722">
    <property type="entry name" value="G_TR_2"/>
    <property type="match status" value="1"/>
</dbReference>
<evidence type="ECO:0000256" key="6">
    <source>
        <dbReference type="ARBA" id="ARBA00023242"/>
    </source>
</evidence>
<evidence type="ECO:0000313" key="9">
    <source>
        <dbReference type="EMBL" id="EDK43775.1"/>
    </source>
</evidence>
<dbReference type="InParanoid" id="A5DX67"/>
<evidence type="ECO:0000256" key="5">
    <source>
        <dbReference type="ARBA" id="ARBA00023187"/>
    </source>
</evidence>
<dbReference type="PRINTS" id="PR00315">
    <property type="entry name" value="ELONGATNFCT"/>
</dbReference>
<dbReference type="Pfam" id="PF00009">
    <property type="entry name" value="GTP_EFTU"/>
    <property type="match status" value="1"/>
</dbReference>
<dbReference type="GO" id="GO:0005682">
    <property type="term" value="C:U5 snRNP"/>
    <property type="evidence" value="ECO:0007669"/>
    <property type="project" value="EnsemblFungi"/>
</dbReference>
<dbReference type="InterPro" id="IPR035647">
    <property type="entry name" value="EFG_III/V"/>
</dbReference>
<feature type="domain" description="Tr-type G" evidence="8">
    <location>
        <begin position="157"/>
        <end position="375"/>
    </location>
</feature>
<dbReference type="InterPro" id="IPR027417">
    <property type="entry name" value="P-loop_NTPase"/>
</dbReference>
<dbReference type="Gene3D" id="3.30.230.10">
    <property type="match status" value="1"/>
</dbReference>
<dbReference type="CDD" id="cd01683">
    <property type="entry name" value="EF2_IV_snRNP"/>
    <property type="match status" value="1"/>
</dbReference>
<dbReference type="NCBIfam" id="TIGR00231">
    <property type="entry name" value="small_GTP"/>
    <property type="match status" value="1"/>
</dbReference>
<protein>
    <recommendedName>
        <fullName evidence="8">Tr-type G domain-containing protein</fullName>
    </recommendedName>
</protein>
<dbReference type="GO" id="GO:0046540">
    <property type="term" value="C:U4/U6 x U5 tri-snRNP complex"/>
    <property type="evidence" value="ECO:0007669"/>
    <property type="project" value="EnsemblFungi"/>
</dbReference>
<dbReference type="SUPFAM" id="SSF50447">
    <property type="entry name" value="Translation proteins"/>
    <property type="match status" value="1"/>
</dbReference>
<dbReference type="GO" id="GO:0000244">
    <property type="term" value="P:spliceosomal tri-snRNP complex assembly"/>
    <property type="evidence" value="ECO:0007669"/>
    <property type="project" value="EnsemblFungi"/>
</dbReference>
<dbReference type="STRING" id="379508.A5DX67"/>
<dbReference type="InterPro" id="IPR009000">
    <property type="entry name" value="Transl_B-barrel_sf"/>
</dbReference>
<keyword evidence="4" id="KW-0342">GTP-binding</keyword>
<dbReference type="GO" id="GO:0005525">
    <property type="term" value="F:GTP binding"/>
    <property type="evidence" value="ECO:0007669"/>
    <property type="project" value="UniProtKB-KW"/>
</dbReference>
<dbReference type="KEGG" id="lel:PVL30_001925"/>
<evidence type="ECO:0000256" key="3">
    <source>
        <dbReference type="ARBA" id="ARBA00022741"/>
    </source>
</evidence>
<dbReference type="Gene3D" id="3.30.70.870">
    <property type="entry name" value="Elongation Factor G (Translational Gtpase), domain 3"/>
    <property type="match status" value="1"/>
</dbReference>
<dbReference type="GO" id="GO:0000388">
    <property type="term" value="P:spliceosome conformational change to release U4 (or U4atac) and U1 (or U11)"/>
    <property type="evidence" value="ECO:0007669"/>
    <property type="project" value="EnsemblFungi"/>
</dbReference>
<dbReference type="SMART" id="SM00889">
    <property type="entry name" value="EFG_IV"/>
    <property type="match status" value="1"/>
</dbReference>
<feature type="region of interest" description="Disordered" evidence="7">
    <location>
        <begin position="492"/>
        <end position="523"/>
    </location>
</feature>
<dbReference type="InterPro" id="IPR005517">
    <property type="entry name" value="Transl_elong_EFG/EF2_IV"/>
</dbReference>
<dbReference type="VEuPathDB" id="FungiDB:LELG_01954"/>
<dbReference type="PANTHER" id="PTHR42908">
    <property type="entry name" value="TRANSLATION ELONGATION FACTOR-RELATED"/>
    <property type="match status" value="1"/>
</dbReference>